<feature type="transmembrane region" description="Helical" evidence="1">
    <location>
        <begin position="14"/>
        <end position="40"/>
    </location>
</feature>
<name>A0A517T851_9PLAN</name>
<dbReference type="EMBL" id="CP036316">
    <property type="protein sequence ID" value="QDT64559.1"/>
    <property type="molecule type" value="Genomic_DNA"/>
</dbReference>
<feature type="transmembrane region" description="Helical" evidence="1">
    <location>
        <begin position="83"/>
        <end position="102"/>
    </location>
</feature>
<dbReference type="AlphaFoldDB" id="A0A517T851"/>
<evidence type="ECO:0000313" key="3">
    <source>
        <dbReference type="Proteomes" id="UP000319976"/>
    </source>
</evidence>
<keyword evidence="1" id="KW-0812">Transmembrane</keyword>
<feature type="transmembrane region" description="Helical" evidence="1">
    <location>
        <begin position="543"/>
        <end position="566"/>
    </location>
</feature>
<sequence length="574" mass="64059">MVSEITEYSLANALLHWAIVIVAISIVATLVTMLVGLVTYGTRGVTATFAGIRDTAMDLISTSPSRVWALGVLTFKEAVRRKALLVFVVFGVLFMFAGWFLSSSDQRDDLQVRVYVSFVLTTIGYLILPVVILLSCWGLPEDIRRRSLHTVVTKPVRRSEVVLGRILGFTAVSTLVLLVMSVVGYIWILGQVPESAKDQLVSRVPIYGMVNFYDPKGEPQNEGVNVGDIWTYRSYVHGGSKAHALFTFEGLTPDDLITVKRISADGTEKEEKVLRLESTFEAFRTLKGNIDQGLLIQYTYRNPADPSIRVVDPNPFPIQEFQTNIHNVPQELTSYDPDTGEAKTYNLFEDLVADKATVTLPDRENFPDEKTYDVSNALQIEVTCLELGQYLGVAQPDFFIRTPDRPFAYSYFKFVFVQWMMITLLITLGVTASCFVKGPVASMLVGTFFVIGLWAKEFLDELFNNLASGQSMGGGPIESIVRILQHMNPMTKFEPSIGVTVMKTVDGGFFASLWLARSIIPDFSVYDLVQYPAYGFDIDWANALLPAIMTTIGFLIPCLIIGHITLRFRELESK</sequence>
<organism evidence="2 3">
    <name type="scientific">Calycomorphotria hydatis</name>
    <dbReference type="NCBI Taxonomy" id="2528027"/>
    <lineage>
        <taxon>Bacteria</taxon>
        <taxon>Pseudomonadati</taxon>
        <taxon>Planctomycetota</taxon>
        <taxon>Planctomycetia</taxon>
        <taxon>Planctomycetales</taxon>
        <taxon>Planctomycetaceae</taxon>
        <taxon>Calycomorphotria</taxon>
    </lineage>
</organism>
<feature type="transmembrane region" description="Helical" evidence="1">
    <location>
        <begin position="114"/>
        <end position="139"/>
    </location>
</feature>
<evidence type="ECO:0000313" key="2">
    <source>
        <dbReference type="EMBL" id="QDT64559.1"/>
    </source>
</evidence>
<evidence type="ECO:0000256" key="1">
    <source>
        <dbReference type="SAM" id="Phobius"/>
    </source>
</evidence>
<accession>A0A517T851</accession>
<keyword evidence="1" id="KW-0472">Membrane</keyword>
<feature type="transmembrane region" description="Helical" evidence="1">
    <location>
        <begin position="408"/>
        <end position="428"/>
    </location>
</feature>
<dbReference type="RefSeq" id="WP_145261828.1">
    <property type="nucleotide sequence ID" value="NZ_CP036316.1"/>
</dbReference>
<dbReference type="Proteomes" id="UP000319976">
    <property type="component" value="Chromosome"/>
</dbReference>
<keyword evidence="3" id="KW-1185">Reference proteome</keyword>
<dbReference type="KEGG" id="chya:V22_17940"/>
<gene>
    <name evidence="2" type="ORF">V22_17940</name>
</gene>
<keyword evidence="1" id="KW-1133">Transmembrane helix</keyword>
<feature type="transmembrane region" description="Helical" evidence="1">
    <location>
        <begin position="166"/>
        <end position="188"/>
    </location>
</feature>
<protein>
    <submittedName>
        <fullName evidence="2">ABC-2 family transporter protein</fullName>
    </submittedName>
</protein>
<dbReference type="PANTHER" id="PTHR43471:SF10">
    <property type="entry name" value="SLL1107 PROTEIN"/>
    <property type="match status" value="1"/>
</dbReference>
<proteinExistence type="predicted"/>
<dbReference type="PANTHER" id="PTHR43471">
    <property type="entry name" value="ABC TRANSPORTER PERMEASE"/>
    <property type="match status" value="1"/>
</dbReference>
<reference evidence="2 3" key="1">
    <citation type="submission" date="2019-02" db="EMBL/GenBank/DDBJ databases">
        <title>Deep-cultivation of Planctomycetes and their phenomic and genomic characterization uncovers novel biology.</title>
        <authorList>
            <person name="Wiegand S."/>
            <person name="Jogler M."/>
            <person name="Boedeker C."/>
            <person name="Pinto D."/>
            <person name="Vollmers J."/>
            <person name="Rivas-Marin E."/>
            <person name="Kohn T."/>
            <person name="Peeters S.H."/>
            <person name="Heuer A."/>
            <person name="Rast P."/>
            <person name="Oberbeckmann S."/>
            <person name="Bunk B."/>
            <person name="Jeske O."/>
            <person name="Meyerdierks A."/>
            <person name="Storesund J.E."/>
            <person name="Kallscheuer N."/>
            <person name="Luecker S."/>
            <person name="Lage O.M."/>
            <person name="Pohl T."/>
            <person name="Merkel B.J."/>
            <person name="Hornburger P."/>
            <person name="Mueller R.-W."/>
            <person name="Bruemmer F."/>
            <person name="Labrenz M."/>
            <person name="Spormann A.M."/>
            <person name="Op den Camp H."/>
            <person name="Overmann J."/>
            <person name="Amann R."/>
            <person name="Jetten M.S.M."/>
            <person name="Mascher T."/>
            <person name="Medema M.H."/>
            <person name="Devos D.P."/>
            <person name="Kaster A.-K."/>
            <person name="Ovreas L."/>
            <person name="Rohde M."/>
            <person name="Galperin M.Y."/>
            <person name="Jogler C."/>
        </authorList>
    </citation>
    <scope>NUCLEOTIDE SEQUENCE [LARGE SCALE GENOMIC DNA]</scope>
    <source>
        <strain evidence="2 3">V22</strain>
    </source>
</reference>
<dbReference type="OrthoDB" id="231083at2"/>
<feature type="transmembrane region" description="Helical" evidence="1">
    <location>
        <begin position="435"/>
        <end position="455"/>
    </location>
</feature>